<evidence type="ECO:0000256" key="2">
    <source>
        <dbReference type="ARBA" id="ARBA00023125"/>
    </source>
</evidence>
<proteinExistence type="predicted"/>
<feature type="region of interest" description="Disordered" evidence="5">
    <location>
        <begin position="598"/>
        <end position="633"/>
    </location>
</feature>
<evidence type="ECO:0000256" key="5">
    <source>
        <dbReference type="SAM" id="MobiDB-lite"/>
    </source>
</evidence>
<feature type="region of interest" description="Disordered" evidence="5">
    <location>
        <begin position="295"/>
        <end position="339"/>
    </location>
</feature>
<evidence type="ECO:0000256" key="3">
    <source>
        <dbReference type="ARBA" id="ARBA00023163"/>
    </source>
</evidence>
<feature type="compositionally biased region" description="Low complexity" evidence="5">
    <location>
        <begin position="119"/>
        <end position="128"/>
    </location>
</feature>
<protein>
    <recommendedName>
        <fullName evidence="6">RWP-RK domain-containing protein</fullName>
    </recommendedName>
</protein>
<reference evidence="7 8" key="1">
    <citation type="journal article" date="2018" name="BMC Genomics">
        <title>The genome of Naegleria lovaniensis, the basis for a comparative approach to unravel pathogenicity factors of the human pathogenic amoeba N. fowleri.</title>
        <authorList>
            <person name="Liechti N."/>
            <person name="Schurch N."/>
            <person name="Bruggmann R."/>
            <person name="Wittwer M."/>
        </authorList>
    </citation>
    <scope>NUCLEOTIDE SEQUENCE [LARGE SCALE GENOMIC DNA]</scope>
    <source>
        <strain evidence="7 8">ATCC 30569</strain>
    </source>
</reference>
<feature type="compositionally biased region" description="Low complexity" evidence="5">
    <location>
        <begin position="202"/>
        <end position="214"/>
    </location>
</feature>
<evidence type="ECO:0000256" key="1">
    <source>
        <dbReference type="ARBA" id="ARBA00023015"/>
    </source>
</evidence>
<feature type="compositionally biased region" description="Low complexity" evidence="5">
    <location>
        <begin position="295"/>
        <end position="324"/>
    </location>
</feature>
<keyword evidence="3" id="KW-0804">Transcription</keyword>
<organism evidence="7 8">
    <name type="scientific">Naegleria lovaniensis</name>
    <name type="common">Amoeba</name>
    <dbReference type="NCBI Taxonomy" id="51637"/>
    <lineage>
        <taxon>Eukaryota</taxon>
        <taxon>Discoba</taxon>
        <taxon>Heterolobosea</taxon>
        <taxon>Tetramitia</taxon>
        <taxon>Eutetramitia</taxon>
        <taxon>Vahlkampfiidae</taxon>
        <taxon>Naegleria</taxon>
    </lineage>
</organism>
<dbReference type="AlphaFoldDB" id="A0AA88GIM5"/>
<keyword evidence="4" id="KW-0539">Nucleus</keyword>
<evidence type="ECO:0000313" key="7">
    <source>
        <dbReference type="EMBL" id="KAG2379293.1"/>
    </source>
</evidence>
<keyword evidence="1" id="KW-0805">Transcription regulation</keyword>
<sequence>MTQTNSWNGRMPNSNGTTNGARRSIMCYAPSVDQPPRYQQQQLDHSAHASAEHNPTSSSSSISKSGNHSFHVKFHQYGGSHQPNTTTTTATTTDSSSSTPCSSSFYKPRPPDQAEIVPKQTTKTTQQQDSSHNVAKKRLSRSKTMNNNITSTRTTTPPPIDNNNNNNNETSSNSPQKLASEVTSIHAAATNTTSNHHAHVPTTTIPKSSSSSTTTTNIKFHMLEDPMLRANDDHRSNFVRIDEEQIRKVFHLTQRQAASFLGVSLSTLKRRFYEMRDSLKMDKWPTTAASQALNNVNTSSSATTSTTVSSSGKKGSNSKTTSPSQTPPPSSYQAAQQQPMPNMQLHRNESHHSTSNNYYSYSDRIQSQQDPSLMSMQGGGLVNNSTLTSPSAMLSHEMNKHDATSFTNNSYDGGEGMNYNVRFSRGSYPPCEQHPSYHQPQYHSHRNIPSSTSHSFYSNDQVTESTRMSSFSNQGTMTNQAPQIMENPKYSLPKFVNTPPSGMFFENPLNNMFAATFASSTKMRASPSNIDSSLNSCPQQHSYSSALNPPPAHYIPREEHEEHSPIILPSISSTYPESIQHSHYTTLPTQYRELKSGCSSATLESSSHKISKPHKMKSHTNVSPTDEDDHARNGLKSNMSFILNHSVKDPTHLDSEEWNTLMNAFKHR</sequence>
<feature type="compositionally biased region" description="Low complexity" evidence="5">
    <location>
        <begin position="85"/>
        <end position="104"/>
    </location>
</feature>
<dbReference type="RefSeq" id="XP_044546555.1">
    <property type="nucleotide sequence ID" value="XM_044697397.1"/>
</dbReference>
<evidence type="ECO:0000313" key="8">
    <source>
        <dbReference type="Proteomes" id="UP000816034"/>
    </source>
</evidence>
<feature type="compositionally biased region" description="Polar residues" evidence="5">
    <location>
        <begin position="436"/>
        <end position="455"/>
    </location>
</feature>
<feature type="compositionally biased region" description="Low complexity" evidence="5">
    <location>
        <begin position="144"/>
        <end position="175"/>
    </location>
</feature>
<feature type="compositionally biased region" description="Low complexity" evidence="5">
    <location>
        <begin position="57"/>
        <end position="69"/>
    </location>
</feature>
<comment type="caution">
    <text evidence="7">The sequence shown here is derived from an EMBL/GenBank/DDBJ whole genome shotgun (WGS) entry which is preliminary data.</text>
</comment>
<dbReference type="EMBL" id="PYSW02000029">
    <property type="protein sequence ID" value="KAG2379293.1"/>
    <property type="molecule type" value="Genomic_DNA"/>
</dbReference>
<feature type="region of interest" description="Disordered" evidence="5">
    <location>
        <begin position="432"/>
        <end position="455"/>
    </location>
</feature>
<name>A0AA88GIM5_NAELO</name>
<feature type="region of interest" description="Disordered" evidence="5">
    <location>
        <begin position="35"/>
        <end position="214"/>
    </location>
</feature>
<feature type="domain" description="RWP-RK" evidence="6">
    <location>
        <begin position="242"/>
        <end position="286"/>
    </location>
</feature>
<evidence type="ECO:0000259" key="6">
    <source>
        <dbReference type="Pfam" id="PF02042"/>
    </source>
</evidence>
<gene>
    <name evidence="7" type="ORF">C9374_007432</name>
</gene>
<accession>A0AA88GIM5</accession>
<feature type="compositionally biased region" description="Low complexity" evidence="5">
    <location>
        <begin position="183"/>
        <end position="195"/>
    </location>
</feature>
<evidence type="ECO:0000256" key="4">
    <source>
        <dbReference type="ARBA" id="ARBA00023242"/>
    </source>
</evidence>
<dbReference type="GeneID" id="68099886"/>
<feature type="compositionally biased region" description="Basic residues" evidence="5">
    <location>
        <begin position="609"/>
        <end position="618"/>
    </location>
</feature>
<keyword evidence="8" id="KW-1185">Reference proteome</keyword>
<dbReference type="InterPro" id="IPR003035">
    <property type="entry name" value="RWP-RK_dom"/>
</dbReference>
<dbReference type="GO" id="GO:0003677">
    <property type="term" value="F:DNA binding"/>
    <property type="evidence" value="ECO:0007669"/>
    <property type="project" value="UniProtKB-KW"/>
</dbReference>
<dbReference type="Pfam" id="PF02042">
    <property type="entry name" value="RWP-RK"/>
    <property type="match status" value="1"/>
</dbReference>
<keyword evidence="2" id="KW-0238">DNA-binding</keyword>
<feature type="region of interest" description="Disordered" evidence="5">
    <location>
        <begin position="1"/>
        <end position="21"/>
    </location>
</feature>
<dbReference type="Proteomes" id="UP000816034">
    <property type="component" value="Unassembled WGS sequence"/>
</dbReference>